<dbReference type="InterPro" id="IPR052780">
    <property type="entry name" value="AAA_Catabolism_Regulators"/>
</dbReference>
<reference evidence="2" key="2">
    <citation type="journal article" date="2023" name="IMA Fungus">
        <title>Comparative genomic study of the Penicillium genus elucidates a diverse pangenome and 15 lateral gene transfer events.</title>
        <authorList>
            <person name="Petersen C."/>
            <person name="Sorensen T."/>
            <person name="Nielsen M.R."/>
            <person name="Sondergaard T.E."/>
            <person name="Sorensen J.L."/>
            <person name="Fitzpatrick D.A."/>
            <person name="Frisvad J.C."/>
            <person name="Nielsen K.L."/>
        </authorList>
    </citation>
    <scope>NUCLEOTIDE SEQUENCE</scope>
    <source>
        <strain evidence="2">IBT 35673</strain>
    </source>
</reference>
<feature type="region of interest" description="Disordered" evidence="1">
    <location>
        <begin position="18"/>
        <end position="62"/>
    </location>
</feature>
<organism evidence="2 3">
    <name type="scientific">Penicillium brevicompactum</name>
    <dbReference type="NCBI Taxonomy" id="5074"/>
    <lineage>
        <taxon>Eukaryota</taxon>
        <taxon>Fungi</taxon>
        <taxon>Dikarya</taxon>
        <taxon>Ascomycota</taxon>
        <taxon>Pezizomycotina</taxon>
        <taxon>Eurotiomycetes</taxon>
        <taxon>Eurotiomycetidae</taxon>
        <taxon>Eurotiales</taxon>
        <taxon>Aspergillaceae</taxon>
        <taxon>Penicillium</taxon>
    </lineage>
</organism>
<evidence type="ECO:0000313" key="3">
    <source>
        <dbReference type="Proteomes" id="UP001147695"/>
    </source>
</evidence>
<dbReference type="GO" id="GO:0000981">
    <property type="term" value="F:DNA-binding transcription factor activity, RNA polymerase II-specific"/>
    <property type="evidence" value="ECO:0007669"/>
    <property type="project" value="TreeGrafter"/>
</dbReference>
<evidence type="ECO:0000313" key="2">
    <source>
        <dbReference type="EMBL" id="KAJ5352112.1"/>
    </source>
</evidence>
<accession>A0A9W9R1P7</accession>
<dbReference type="Proteomes" id="UP001147695">
    <property type="component" value="Unassembled WGS sequence"/>
</dbReference>
<feature type="compositionally biased region" description="Polar residues" evidence="1">
    <location>
        <begin position="45"/>
        <end position="61"/>
    </location>
</feature>
<feature type="region of interest" description="Disordered" evidence="1">
    <location>
        <begin position="92"/>
        <end position="129"/>
    </location>
</feature>
<name>A0A9W9R1P7_PENBR</name>
<proteinExistence type="predicted"/>
<dbReference type="PANTHER" id="PTHR31644:SF2">
    <property type="entry name" value="TRANSCRIPTIONAL ACTIVATOR ARO80-RELATED"/>
    <property type="match status" value="1"/>
</dbReference>
<evidence type="ECO:0008006" key="4">
    <source>
        <dbReference type="Google" id="ProtNLM"/>
    </source>
</evidence>
<protein>
    <recommendedName>
        <fullName evidence="4">Transcription factor domain-containing protein</fullName>
    </recommendedName>
</protein>
<dbReference type="GO" id="GO:0009074">
    <property type="term" value="P:aromatic amino acid family catabolic process"/>
    <property type="evidence" value="ECO:0007669"/>
    <property type="project" value="TreeGrafter"/>
</dbReference>
<dbReference type="GO" id="GO:0045944">
    <property type="term" value="P:positive regulation of transcription by RNA polymerase II"/>
    <property type="evidence" value="ECO:0007669"/>
    <property type="project" value="TreeGrafter"/>
</dbReference>
<sequence>MSAAQRHRRVYQACEPCREKKAESPLETNFSRSQGPEDVSRRAIGTQNSPNLGNQTGSQTLPEDRHAASALLEGHPRTYHDALTLLSEACEHTEGRGQNEASAPSKTHPGISTDPFESADTTNPDARASKIGTRDALRAWSSVRFVRGGLFTAEEALDMVDHFYKFQSAFSPVVPECFQDHSQYAALIEEEPILTITILMIGSRYRKWTGPAAVARSYIVHDRIWRYLQRMISRLFWSDDLFVGEFPSLRDPSGGPGHAQRQLHTEGWSHGFRTLGTWRKIPIHCTPVKNSIIKLDDATECWMRVATIMKKANELLFASPKYTEDIIRSGHYTHLLHSLEPLLSESIVYFDNAKLAKQTRCILTIEYEYAQLCIFSVALQAVINRNSRNGVSGRLESCPADTSAEENKYLSCTVRAARMILKTVLDDLLPAGSLKYIPVRSYSRILGGTLILLKCCAAGTSGVDISQSLDMVFRVADGLQGIANRLQSRLACPPISQAHGVNSSPSAAEMDTSHGANDQTSRPQYSTGYSIGQTRETRPENEPIDPFDPGPSRSVDGKRDSHLDAWSMWWDDQFSQVNLNHMSWYPTLGLLDGSDISLSGETTGAAFSNSGSFY</sequence>
<gene>
    <name evidence="2" type="ORF">N7452_001086</name>
</gene>
<reference evidence="2" key="1">
    <citation type="submission" date="2022-12" db="EMBL/GenBank/DDBJ databases">
        <authorList>
            <person name="Petersen C."/>
        </authorList>
    </citation>
    <scope>NUCLEOTIDE SEQUENCE</scope>
    <source>
        <strain evidence="2">IBT 35673</strain>
    </source>
</reference>
<evidence type="ECO:0000256" key="1">
    <source>
        <dbReference type="SAM" id="MobiDB-lite"/>
    </source>
</evidence>
<comment type="caution">
    <text evidence="2">The sequence shown here is derived from an EMBL/GenBank/DDBJ whole genome shotgun (WGS) entry which is preliminary data.</text>
</comment>
<dbReference type="EMBL" id="JAPZBQ010000001">
    <property type="protein sequence ID" value="KAJ5352112.1"/>
    <property type="molecule type" value="Genomic_DNA"/>
</dbReference>
<dbReference type="AlphaFoldDB" id="A0A9W9R1P7"/>
<dbReference type="PANTHER" id="PTHR31644">
    <property type="entry name" value="TRANSCRIPTIONAL ACTIVATOR ARO80-RELATED"/>
    <property type="match status" value="1"/>
</dbReference>
<dbReference type="GO" id="GO:0005634">
    <property type="term" value="C:nucleus"/>
    <property type="evidence" value="ECO:0007669"/>
    <property type="project" value="TreeGrafter"/>
</dbReference>
<feature type="compositionally biased region" description="Polar residues" evidence="1">
    <location>
        <begin position="514"/>
        <end position="534"/>
    </location>
</feature>
<feature type="region of interest" description="Disordered" evidence="1">
    <location>
        <begin position="497"/>
        <end position="559"/>
    </location>
</feature>